<comment type="caution">
    <text evidence="2">The sequence shown here is derived from an EMBL/GenBank/DDBJ whole genome shotgun (WGS) entry which is preliminary data.</text>
</comment>
<dbReference type="EMBL" id="QQXK01000019">
    <property type="protein sequence ID" value="RII41851.1"/>
    <property type="molecule type" value="Genomic_DNA"/>
</dbReference>
<dbReference type="AlphaFoldDB" id="A0A399J8F1"/>
<evidence type="ECO:0000256" key="1">
    <source>
        <dbReference type="SAM" id="MobiDB-lite"/>
    </source>
</evidence>
<name>A0A399J8F1_9MICC</name>
<evidence type="ECO:0000313" key="2">
    <source>
        <dbReference type="EMBL" id="RII41851.1"/>
    </source>
</evidence>
<evidence type="ECO:0000313" key="3">
    <source>
        <dbReference type="Proteomes" id="UP000265419"/>
    </source>
</evidence>
<gene>
    <name evidence="2" type="ORF">DWB68_09990</name>
</gene>
<keyword evidence="3" id="KW-1185">Reference proteome</keyword>
<accession>A0A399J8F1</accession>
<organism evidence="2 3">
    <name type="scientific">Galactobacter valiniphilus</name>
    <dbReference type="NCBI Taxonomy" id="2676122"/>
    <lineage>
        <taxon>Bacteria</taxon>
        <taxon>Bacillati</taxon>
        <taxon>Actinomycetota</taxon>
        <taxon>Actinomycetes</taxon>
        <taxon>Micrococcales</taxon>
        <taxon>Micrococcaceae</taxon>
        <taxon>Galactobacter</taxon>
    </lineage>
</organism>
<protein>
    <submittedName>
        <fullName evidence="2">Uncharacterized protein</fullName>
    </submittedName>
</protein>
<reference evidence="2 3" key="1">
    <citation type="submission" date="2018-07" db="EMBL/GenBank/DDBJ databases">
        <title>Arthrobacter sp. nov., isolated from raw cow's milk with high bacterial count.</title>
        <authorList>
            <person name="Hahne J."/>
            <person name="Isele D."/>
            <person name="Lipski A."/>
        </authorList>
    </citation>
    <scope>NUCLEOTIDE SEQUENCE [LARGE SCALE GENOMIC DNA]</scope>
    <source>
        <strain evidence="2 3">JZ R-35</strain>
    </source>
</reference>
<proteinExistence type="predicted"/>
<dbReference type="Proteomes" id="UP000265419">
    <property type="component" value="Unassembled WGS sequence"/>
</dbReference>
<feature type="region of interest" description="Disordered" evidence="1">
    <location>
        <begin position="26"/>
        <end position="82"/>
    </location>
</feature>
<sequence>MSGERPTVFFALRHDLSCAPLRGTSRRTSRRFATPDDDAGDFRAAAPIGTTDPDRDGIMVPVDTAAGERGASESPPWPSTAP</sequence>